<dbReference type="InterPro" id="IPR007267">
    <property type="entry name" value="GtrA_DPMS_TM"/>
</dbReference>
<evidence type="ECO:0000256" key="3">
    <source>
        <dbReference type="ARBA" id="ARBA00022989"/>
    </source>
</evidence>
<protein>
    <recommendedName>
        <fullName evidence="7">GtrA/DPMS transmembrane domain-containing protein</fullName>
    </recommendedName>
</protein>
<evidence type="ECO:0000256" key="4">
    <source>
        <dbReference type="ARBA" id="ARBA00023136"/>
    </source>
</evidence>
<evidence type="ECO:0000256" key="6">
    <source>
        <dbReference type="SAM" id="Phobius"/>
    </source>
</evidence>
<keyword evidence="2 6" id="KW-0812">Transmembrane</keyword>
<evidence type="ECO:0000256" key="5">
    <source>
        <dbReference type="SAM" id="MobiDB-lite"/>
    </source>
</evidence>
<accession>A0ABP8DAY7</accession>
<keyword evidence="3 6" id="KW-1133">Transmembrane helix</keyword>
<reference evidence="9" key="1">
    <citation type="journal article" date="2019" name="Int. J. Syst. Evol. Microbiol.">
        <title>The Global Catalogue of Microorganisms (GCM) 10K type strain sequencing project: providing services to taxonomists for standard genome sequencing and annotation.</title>
        <authorList>
            <consortium name="The Broad Institute Genomics Platform"/>
            <consortium name="The Broad Institute Genome Sequencing Center for Infectious Disease"/>
            <person name="Wu L."/>
            <person name="Ma J."/>
        </authorList>
    </citation>
    <scope>NUCLEOTIDE SEQUENCE [LARGE SCALE GENOMIC DNA]</scope>
    <source>
        <strain evidence="9">JCM 17441</strain>
    </source>
</reference>
<name>A0ABP8DAY7_9ACTN</name>
<comment type="caution">
    <text evidence="8">The sequence shown here is derived from an EMBL/GenBank/DDBJ whole genome shotgun (WGS) entry which is preliminary data.</text>
</comment>
<dbReference type="Pfam" id="PF04138">
    <property type="entry name" value="GtrA_DPMS_TM"/>
    <property type="match status" value="1"/>
</dbReference>
<feature type="domain" description="GtrA/DPMS transmembrane" evidence="7">
    <location>
        <begin position="166"/>
        <end position="283"/>
    </location>
</feature>
<keyword evidence="9" id="KW-1185">Reference proteome</keyword>
<evidence type="ECO:0000256" key="1">
    <source>
        <dbReference type="ARBA" id="ARBA00004141"/>
    </source>
</evidence>
<organism evidence="8 9">
    <name type="scientific">Dactylosporangium darangshiense</name>
    <dbReference type="NCBI Taxonomy" id="579108"/>
    <lineage>
        <taxon>Bacteria</taxon>
        <taxon>Bacillati</taxon>
        <taxon>Actinomycetota</taxon>
        <taxon>Actinomycetes</taxon>
        <taxon>Micromonosporales</taxon>
        <taxon>Micromonosporaceae</taxon>
        <taxon>Dactylosporangium</taxon>
    </lineage>
</organism>
<feature type="region of interest" description="Disordered" evidence="5">
    <location>
        <begin position="105"/>
        <end position="139"/>
    </location>
</feature>
<sequence length="294" mass="31098">MEQVVDACGLMKPAPIHAAAIALTRAARACQRADKAVSAAAAMVSLPADVRAAETGWRRSMESMMQTFDTPAPTSAVVARRTVMSEQTAGAVGLTGTGAGCLARRRGQAGPRRCSGSTVPPMLKPARRRSGVEREGEPIASLLSTKPARASRTRPAGRSPFASFARFVLIGGGVGLASCAAVPLTATLMPWVTANALITVVSTLLGTELHARFTFGARRRAQWHEHLQSAGSATAAYMITSAAVLVLHAVQPSASMCWEQAVYLSASGLAGAGRFLMLRLYVFRTQRHPRHRPR</sequence>
<evidence type="ECO:0000313" key="8">
    <source>
        <dbReference type="EMBL" id="GAA4251622.1"/>
    </source>
</evidence>
<feature type="transmembrane region" description="Helical" evidence="6">
    <location>
        <begin position="191"/>
        <end position="209"/>
    </location>
</feature>
<comment type="subcellular location">
    <subcellularLocation>
        <location evidence="1">Membrane</location>
        <topology evidence="1">Multi-pass membrane protein</topology>
    </subcellularLocation>
</comment>
<evidence type="ECO:0000313" key="9">
    <source>
        <dbReference type="Proteomes" id="UP001500620"/>
    </source>
</evidence>
<evidence type="ECO:0000259" key="7">
    <source>
        <dbReference type="Pfam" id="PF04138"/>
    </source>
</evidence>
<proteinExistence type="predicted"/>
<feature type="transmembrane region" description="Helical" evidence="6">
    <location>
        <begin position="230"/>
        <end position="250"/>
    </location>
</feature>
<dbReference type="Proteomes" id="UP001500620">
    <property type="component" value="Unassembled WGS sequence"/>
</dbReference>
<dbReference type="RefSeq" id="WP_345129083.1">
    <property type="nucleotide sequence ID" value="NZ_BAABAT010000011.1"/>
</dbReference>
<dbReference type="EMBL" id="BAABAT010000011">
    <property type="protein sequence ID" value="GAA4251622.1"/>
    <property type="molecule type" value="Genomic_DNA"/>
</dbReference>
<feature type="transmembrane region" description="Helical" evidence="6">
    <location>
        <begin position="164"/>
        <end position="185"/>
    </location>
</feature>
<keyword evidence="4 6" id="KW-0472">Membrane</keyword>
<gene>
    <name evidence="8" type="ORF">GCM10022255_044980</name>
</gene>
<feature type="transmembrane region" description="Helical" evidence="6">
    <location>
        <begin position="262"/>
        <end position="282"/>
    </location>
</feature>
<evidence type="ECO:0000256" key="2">
    <source>
        <dbReference type="ARBA" id="ARBA00022692"/>
    </source>
</evidence>